<feature type="signal peptide" evidence="3">
    <location>
        <begin position="1"/>
        <end position="20"/>
    </location>
</feature>
<sequence length="1186" mass="126561">MRSIHAALALALLTPAAAVAEPLPLVNGGFETWTAGLPASWAAWKPKGDGRIAASADAAEGTSAAELSTDTADDRVAITQKAALPDSGGGLVHLRAKVRSAGLTGGRTSIRVQSFTASGVSNGLQYFAQTTGTTGWHGVDGYLEVPAGTASVSLQPMIDSGVGTFAVDALSIEWAGPPPSGDGWQFVPMSGTPASSEENGTLTIGGSAGASGQYRRTFPAGDRTVYASRLRVKLDEIACQSSKLEIAYTPMRAGLPIPGVRYAYADIDQQRGFVPVAHNVPMPTGADAVRVEVTFTGPGTAWIETAEPAALPKDVGGTYPSSRVSHPLKNPQNMMGGSDWSAVADEPDEVKRAKLGTLATMPEPDYLAAAKTASASRTGLDIHPDFETHLRRFAELGERRRAVLGLVEFARGYDDVPYAHPSWSKNTIPFQAVRAYDLVYDAPDWTQETRALVESWLRRTVVAFVNLADKPTGLHNIEVYGYRYAFAVASILGDPDLVRYVLPMTDRMFSGRQFFADGTWEEATTSYHDQVMFFARGAFTLLAENYADPAGYTGDLKLDHTDLVPARYPLFAKAAAMGQALRFPDDVPVTINDTHFPTAGDMVATDPITNLKNIELYGYGHYALTAGDTKDALQAHLTLPPTSEGLPYKAGHGHGDHLGLILWGSGMEVLPDQGYPTQVPNNRYWHMDTPAHNTPWIWSRDNAGGYTCQDALGTGAAVLAYDDGATSGKDVQLIEASEPGPAQDGAEVKRRLLAVIQSPEGRYVVDVSRLKGGDAHQWFLRASEDEDVSLDTALPLQDKGGTVKSYYESTGNTDGLSEDRDLMRDPRVGPGTGDLSFTWTGARTGTAVRAFVNGAPGDEVIFSKVPTLRRTGNDAAKKDAYPNWHFQRRRLVTPADTTTYAAVYETMRTGQQGKLSSVTFEEAFGGDPMTTVTRLETPKYRDIVYVSDSTQERVVDGLAMAGRFVLARVDKATGAVVSGYVNGDGHLYGGAFRLTGEERTLTVTGASSAWTGAPATPLSGKPDALTLDGTLPGWAKGLWASTRLGDGRGWGLRVDRVTPDGAGVHDWVPFEVGSAGATTSFYPRGEQVPGAVTATVRRPAWAALSPATLIDAVTNAAETGEIHGTGVRAGLLAQLRALAKAWDRPQARHGLLTALTAEVTALAGRKIDRTFSSDLINALKAARDLP</sequence>
<organism evidence="5 6">
    <name type="scientific">Nonomuraea rosea</name>
    <dbReference type="NCBI Taxonomy" id="638574"/>
    <lineage>
        <taxon>Bacteria</taxon>
        <taxon>Bacillati</taxon>
        <taxon>Actinomycetota</taxon>
        <taxon>Actinomycetes</taxon>
        <taxon>Streptosporangiales</taxon>
        <taxon>Streptosporangiaceae</taxon>
        <taxon>Nonomuraea</taxon>
    </lineage>
</organism>
<accession>A0ABP6WV23</accession>
<evidence type="ECO:0000256" key="2">
    <source>
        <dbReference type="SAM" id="MobiDB-lite"/>
    </source>
</evidence>
<feature type="chain" id="PRO_5045667374" description="Heparinase II/III-like C-terminal domain-containing protein" evidence="3">
    <location>
        <begin position="21"/>
        <end position="1186"/>
    </location>
</feature>
<dbReference type="Proteomes" id="UP001500630">
    <property type="component" value="Unassembled WGS sequence"/>
</dbReference>
<dbReference type="InterPro" id="IPR008929">
    <property type="entry name" value="Chondroitin_lyas"/>
</dbReference>
<name>A0ABP6WV23_9ACTN</name>
<comment type="subcellular location">
    <subcellularLocation>
        <location evidence="1">Cell envelope</location>
    </subcellularLocation>
</comment>
<dbReference type="RefSeq" id="WP_345563990.1">
    <property type="nucleotide sequence ID" value="NZ_BAABDQ010000008.1"/>
</dbReference>
<dbReference type="SUPFAM" id="SSF48230">
    <property type="entry name" value="Chondroitin AC/alginate lyase"/>
    <property type="match status" value="1"/>
</dbReference>
<protein>
    <recommendedName>
        <fullName evidence="4">Heparinase II/III-like C-terminal domain-containing protein</fullName>
    </recommendedName>
</protein>
<feature type="region of interest" description="Disordered" evidence="2">
    <location>
        <begin position="801"/>
        <end position="823"/>
    </location>
</feature>
<reference evidence="6" key="1">
    <citation type="journal article" date="2019" name="Int. J. Syst. Evol. Microbiol.">
        <title>The Global Catalogue of Microorganisms (GCM) 10K type strain sequencing project: providing services to taxonomists for standard genome sequencing and annotation.</title>
        <authorList>
            <consortium name="The Broad Institute Genomics Platform"/>
            <consortium name="The Broad Institute Genome Sequencing Center for Infectious Disease"/>
            <person name="Wu L."/>
            <person name="Ma J."/>
        </authorList>
    </citation>
    <scope>NUCLEOTIDE SEQUENCE [LARGE SCALE GENOMIC DNA]</scope>
    <source>
        <strain evidence="6">JCM 17326</strain>
    </source>
</reference>
<evidence type="ECO:0000313" key="6">
    <source>
        <dbReference type="Proteomes" id="UP001500630"/>
    </source>
</evidence>
<evidence type="ECO:0000256" key="3">
    <source>
        <dbReference type="SAM" id="SignalP"/>
    </source>
</evidence>
<dbReference type="InterPro" id="IPR012480">
    <property type="entry name" value="Hepar_II_III_C"/>
</dbReference>
<dbReference type="Gene3D" id="2.70.98.70">
    <property type="match status" value="1"/>
</dbReference>
<keyword evidence="6" id="KW-1185">Reference proteome</keyword>
<evidence type="ECO:0000313" key="5">
    <source>
        <dbReference type="EMBL" id="GAA3556835.1"/>
    </source>
</evidence>
<dbReference type="Gene3D" id="1.50.10.100">
    <property type="entry name" value="Chondroitin AC/alginate lyase"/>
    <property type="match status" value="1"/>
</dbReference>
<evidence type="ECO:0000256" key="1">
    <source>
        <dbReference type="ARBA" id="ARBA00004196"/>
    </source>
</evidence>
<dbReference type="Gene3D" id="2.60.120.260">
    <property type="entry name" value="Galactose-binding domain-like"/>
    <property type="match status" value="1"/>
</dbReference>
<proteinExistence type="predicted"/>
<comment type="caution">
    <text evidence="5">The sequence shown here is derived from an EMBL/GenBank/DDBJ whole genome shotgun (WGS) entry which is preliminary data.</text>
</comment>
<gene>
    <name evidence="5" type="ORF">GCM10022419_041740</name>
</gene>
<keyword evidence="3" id="KW-0732">Signal</keyword>
<dbReference type="EMBL" id="BAABDQ010000008">
    <property type="protein sequence ID" value="GAA3556835.1"/>
    <property type="molecule type" value="Genomic_DNA"/>
</dbReference>
<dbReference type="Pfam" id="PF07940">
    <property type="entry name" value="Hepar_II_III_C"/>
    <property type="match status" value="1"/>
</dbReference>
<evidence type="ECO:0000259" key="4">
    <source>
        <dbReference type="Pfam" id="PF07940"/>
    </source>
</evidence>
<feature type="domain" description="Heparinase II/III-like C-terminal" evidence="4">
    <location>
        <begin position="646"/>
        <end position="777"/>
    </location>
</feature>